<dbReference type="Proteomes" id="UP000604046">
    <property type="component" value="Unassembled WGS sequence"/>
</dbReference>
<feature type="region of interest" description="Disordered" evidence="1">
    <location>
        <begin position="74"/>
        <end position="99"/>
    </location>
</feature>
<dbReference type="AlphaFoldDB" id="A0A812Q4G2"/>
<evidence type="ECO:0000313" key="3">
    <source>
        <dbReference type="Proteomes" id="UP000604046"/>
    </source>
</evidence>
<organism evidence="2 3">
    <name type="scientific">Symbiodinium natans</name>
    <dbReference type="NCBI Taxonomy" id="878477"/>
    <lineage>
        <taxon>Eukaryota</taxon>
        <taxon>Sar</taxon>
        <taxon>Alveolata</taxon>
        <taxon>Dinophyceae</taxon>
        <taxon>Suessiales</taxon>
        <taxon>Symbiodiniaceae</taxon>
        <taxon>Symbiodinium</taxon>
    </lineage>
</organism>
<gene>
    <name evidence="2" type="ORF">SNAT2548_LOCUS19706</name>
</gene>
<dbReference type="EMBL" id="CAJNDS010002188">
    <property type="protein sequence ID" value="CAE7364255.1"/>
    <property type="molecule type" value="Genomic_DNA"/>
</dbReference>
<protein>
    <submittedName>
        <fullName evidence="2">Uncharacterized protein</fullName>
    </submittedName>
</protein>
<keyword evidence="3" id="KW-1185">Reference proteome</keyword>
<comment type="caution">
    <text evidence="2">The sequence shown here is derived from an EMBL/GenBank/DDBJ whole genome shotgun (WGS) entry which is preliminary data.</text>
</comment>
<reference evidence="2" key="1">
    <citation type="submission" date="2021-02" db="EMBL/GenBank/DDBJ databases">
        <authorList>
            <person name="Dougan E. K."/>
            <person name="Rhodes N."/>
            <person name="Thang M."/>
            <person name="Chan C."/>
        </authorList>
    </citation>
    <scope>NUCLEOTIDE SEQUENCE</scope>
</reference>
<sequence>MPEIQTCRILQSELGTARREIQQARALAAGVKKKPVEAAVSQVTGGAIAGSPLSFDCVCDGGVLAVQGSACQEVTSSSRRKQRPENKPSCRGSGNELLE</sequence>
<name>A0A812Q4G2_9DINO</name>
<evidence type="ECO:0000313" key="2">
    <source>
        <dbReference type="EMBL" id="CAE7364255.1"/>
    </source>
</evidence>
<accession>A0A812Q4G2</accession>
<evidence type="ECO:0000256" key="1">
    <source>
        <dbReference type="SAM" id="MobiDB-lite"/>
    </source>
</evidence>
<dbReference type="OrthoDB" id="429616at2759"/>
<proteinExistence type="predicted"/>